<dbReference type="CDD" id="cd00229">
    <property type="entry name" value="SGNH_hydrolase"/>
    <property type="match status" value="1"/>
</dbReference>
<sequence>MKNAAKNIFNKMKFLETNNSENRVNMIENKITFQDAWVAWENGEKFPVAFFGDSTYDGYNTTGWIGNSIGTDHEPPNVFTTYLQDLIRKHTNSKIARIYNAGFSGQIAQWGYKNIDAIFSGIYSDVKMVGIGFGINDRIGKVSTKDYKEKFRGDIENIIKWCYSKDIQPFLLTTQATIEPGTIDYNLYPYRTSENINSVANRVKKELAKKYGIDLIDLNYYTEKFLANNKLYKLKDIIPDNLHFIDSGHKFESEVIFAHFCPRVIMINNDKPLILDFSSQNIKSSIPSDKISYENNLLNLWYNNYNFKSYAYYDKGNKHNILAQDFIIFNMENDMNVYTVQINSGKDHETNLCLSDEKKPYVVINDKKLVLQDTFKQYYFEEALMYRLIKKYSLKFGLNTMQLYTGNNNKVSAVGFYIKKEVPNCSSKISFIQKLDGVESKNSVIPYSYKNYFNNNVLFKLKLDTNIEDYKDLIIPIFDTVNSGIFLNLKDTVLELCTYKREKLEIDNIEDYMEIASVDIGVSSKSIVETGIYIEISEMSIKVFMDIKEEPIIDYYTNGKILGSGTFANFVKVPEADGNDYAIVYIDVLCNL</sequence>
<dbReference type="RefSeq" id="WP_169296979.1">
    <property type="nucleotide sequence ID" value="NZ_JABBNI010000012.1"/>
</dbReference>
<organism evidence="2 3">
    <name type="scientific">Clostridium muellerianum</name>
    <dbReference type="NCBI Taxonomy" id="2716538"/>
    <lineage>
        <taxon>Bacteria</taxon>
        <taxon>Bacillati</taxon>
        <taxon>Bacillota</taxon>
        <taxon>Clostridia</taxon>
        <taxon>Eubacteriales</taxon>
        <taxon>Clostridiaceae</taxon>
        <taxon>Clostridium</taxon>
    </lineage>
</organism>
<dbReference type="EMBL" id="JABBNI010000012">
    <property type="protein sequence ID" value="NMM62376.1"/>
    <property type="molecule type" value="Genomic_DNA"/>
</dbReference>
<proteinExistence type="predicted"/>
<dbReference type="AlphaFoldDB" id="A0A7Y0EFD9"/>
<protein>
    <submittedName>
        <fullName evidence="2">SGNH/GDSL hydrolase family protein</fullName>
    </submittedName>
</protein>
<dbReference type="Gene3D" id="3.40.50.1110">
    <property type="entry name" value="SGNH hydrolase"/>
    <property type="match status" value="1"/>
</dbReference>
<dbReference type="SUPFAM" id="SSF52266">
    <property type="entry name" value="SGNH hydrolase"/>
    <property type="match status" value="1"/>
</dbReference>
<dbReference type="GO" id="GO:0016787">
    <property type="term" value="F:hydrolase activity"/>
    <property type="evidence" value="ECO:0007669"/>
    <property type="project" value="UniProtKB-KW"/>
</dbReference>
<dbReference type="InterPro" id="IPR013830">
    <property type="entry name" value="SGNH_hydro"/>
</dbReference>
<feature type="domain" description="SGNH hydrolase-type esterase" evidence="1">
    <location>
        <begin position="50"/>
        <end position="250"/>
    </location>
</feature>
<evidence type="ECO:0000313" key="3">
    <source>
        <dbReference type="Proteomes" id="UP000537131"/>
    </source>
</evidence>
<dbReference type="InterPro" id="IPR036514">
    <property type="entry name" value="SGNH_hydro_sf"/>
</dbReference>
<reference evidence="2 3" key="1">
    <citation type="submission" date="2020-06" db="EMBL/GenBank/DDBJ databases">
        <title>Complete Genome Sequence of Clostridium muelleri sp. nov. P21T, an Acid-Alcohol Producing Acetogen Isolated from Old Hay.</title>
        <authorList>
            <person name="Duncan K.E."/>
            <person name="Tanner R.S."/>
        </authorList>
    </citation>
    <scope>NUCLEOTIDE SEQUENCE [LARGE SCALE GENOMIC DNA]</scope>
    <source>
        <strain evidence="2 3">P21</strain>
    </source>
</reference>
<dbReference type="Proteomes" id="UP000537131">
    <property type="component" value="Unassembled WGS sequence"/>
</dbReference>
<comment type="caution">
    <text evidence="2">The sequence shown here is derived from an EMBL/GenBank/DDBJ whole genome shotgun (WGS) entry which is preliminary data.</text>
</comment>
<evidence type="ECO:0000313" key="2">
    <source>
        <dbReference type="EMBL" id="NMM62376.1"/>
    </source>
</evidence>
<keyword evidence="2" id="KW-0378">Hydrolase</keyword>
<dbReference type="Pfam" id="PF13472">
    <property type="entry name" value="Lipase_GDSL_2"/>
    <property type="match status" value="1"/>
</dbReference>
<keyword evidence="3" id="KW-1185">Reference proteome</keyword>
<name>A0A7Y0EFD9_9CLOT</name>
<gene>
    <name evidence="2" type="ORF">HBE96_06675</name>
</gene>
<accession>A0A7Y0EFD9</accession>
<evidence type="ECO:0000259" key="1">
    <source>
        <dbReference type="Pfam" id="PF13472"/>
    </source>
</evidence>